<organism evidence="1 2">
    <name type="scientific">Uliginosibacterium sediminicola</name>
    <dbReference type="NCBI Taxonomy" id="2024550"/>
    <lineage>
        <taxon>Bacteria</taxon>
        <taxon>Pseudomonadati</taxon>
        <taxon>Pseudomonadota</taxon>
        <taxon>Betaproteobacteria</taxon>
        <taxon>Rhodocyclales</taxon>
        <taxon>Zoogloeaceae</taxon>
        <taxon>Uliginosibacterium</taxon>
    </lineage>
</organism>
<evidence type="ECO:0000313" key="2">
    <source>
        <dbReference type="Proteomes" id="UP001410394"/>
    </source>
</evidence>
<accession>A0ABU9YVU1</accession>
<sequence>MDFSNAQLPAMTPLAGSFEADDVEAELKQLTRDLFAAYLASDTFDVSVAGVAHLGSDDLVGRAITADGLAFPMDGATAGYASRYLYKAWRGQNGQGRGLHFLRTYIQMLFPNSGAVYQLWQKKGVAYPTDLSYVESDDRWLTSRLDIYIDATDSGIETVKKVTRALQAVLPARFVPTIRAVTLSGAQQYFGATLSVSRIVRFNGEIL</sequence>
<evidence type="ECO:0000313" key="1">
    <source>
        <dbReference type="EMBL" id="MEN3067836.1"/>
    </source>
</evidence>
<dbReference type="EMBL" id="JBDIVE010000002">
    <property type="protein sequence ID" value="MEN3067836.1"/>
    <property type="molecule type" value="Genomic_DNA"/>
</dbReference>
<protein>
    <submittedName>
        <fullName evidence="1">Uncharacterized protein</fullName>
    </submittedName>
</protein>
<name>A0ABU9YVU1_9RHOO</name>
<dbReference type="Proteomes" id="UP001410394">
    <property type="component" value="Unassembled WGS sequence"/>
</dbReference>
<comment type="caution">
    <text evidence="1">The sequence shown here is derived from an EMBL/GenBank/DDBJ whole genome shotgun (WGS) entry which is preliminary data.</text>
</comment>
<keyword evidence="2" id="KW-1185">Reference proteome</keyword>
<gene>
    <name evidence="1" type="ORF">ABDB84_05040</name>
</gene>
<dbReference type="RefSeq" id="WP_345918600.1">
    <property type="nucleotide sequence ID" value="NZ_JBDIVE010000002.1"/>
</dbReference>
<reference evidence="1 2" key="1">
    <citation type="journal article" date="2018" name="Int. J. Syst. Evol. Microbiol.">
        <title>Uliginosibacterium sediminicola sp. nov., isolated from freshwater sediment.</title>
        <authorList>
            <person name="Hwang W.M."/>
            <person name="Kim S.M."/>
            <person name="Kang K."/>
            <person name="Ahn T.Y."/>
        </authorList>
    </citation>
    <scope>NUCLEOTIDE SEQUENCE [LARGE SCALE GENOMIC DNA]</scope>
    <source>
        <strain evidence="1 2">M1-21</strain>
    </source>
</reference>
<proteinExistence type="predicted"/>